<keyword evidence="1" id="KW-1133">Transmembrane helix</keyword>
<name>A0A0A9EII5_ARUDO</name>
<reference evidence="2" key="1">
    <citation type="submission" date="2014-09" db="EMBL/GenBank/DDBJ databases">
        <authorList>
            <person name="Magalhaes I.L.F."/>
            <person name="Oliveira U."/>
            <person name="Santos F.R."/>
            <person name="Vidigal T.H.D.A."/>
            <person name="Brescovit A.D."/>
            <person name="Santos A.J."/>
        </authorList>
    </citation>
    <scope>NUCLEOTIDE SEQUENCE</scope>
    <source>
        <tissue evidence="2">Shoot tissue taken approximately 20 cm above the soil surface</tissue>
    </source>
</reference>
<evidence type="ECO:0000256" key="1">
    <source>
        <dbReference type="SAM" id="Phobius"/>
    </source>
</evidence>
<keyword evidence="1" id="KW-0812">Transmembrane</keyword>
<dbReference type="AlphaFoldDB" id="A0A0A9EII5"/>
<keyword evidence="1" id="KW-0472">Membrane</keyword>
<protein>
    <submittedName>
        <fullName evidence="2">Uncharacterized protein</fullName>
    </submittedName>
</protein>
<organism evidence="2">
    <name type="scientific">Arundo donax</name>
    <name type="common">Giant reed</name>
    <name type="synonym">Donax arundinaceus</name>
    <dbReference type="NCBI Taxonomy" id="35708"/>
    <lineage>
        <taxon>Eukaryota</taxon>
        <taxon>Viridiplantae</taxon>
        <taxon>Streptophyta</taxon>
        <taxon>Embryophyta</taxon>
        <taxon>Tracheophyta</taxon>
        <taxon>Spermatophyta</taxon>
        <taxon>Magnoliopsida</taxon>
        <taxon>Liliopsida</taxon>
        <taxon>Poales</taxon>
        <taxon>Poaceae</taxon>
        <taxon>PACMAD clade</taxon>
        <taxon>Arundinoideae</taxon>
        <taxon>Arundineae</taxon>
        <taxon>Arundo</taxon>
    </lineage>
</organism>
<feature type="transmembrane region" description="Helical" evidence="1">
    <location>
        <begin position="20"/>
        <end position="39"/>
    </location>
</feature>
<dbReference type="EMBL" id="GBRH01200265">
    <property type="protein sequence ID" value="JAD97630.1"/>
    <property type="molecule type" value="Transcribed_RNA"/>
</dbReference>
<sequence>MRVDFPLPVRPTTPIFLSPGIVQLIPLSTMGMSWLYLIWRSSN</sequence>
<evidence type="ECO:0000313" key="2">
    <source>
        <dbReference type="EMBL" id="JAD97630.1"/>
    </source>
</evidence>
<accession>A0A0A9EII5</accession>
<reference evidence="2" key="2">
    <citation type="journal article" date="2015" name="Data Brief">
        <title>Shoot transcriptome of the giant reed, Arundo donax.</title>
        <authorList>
            <person name="Barrero R.A."/>
            <person name="Guerrero F.D."/>
            <person name="Moolhuijzen P."/>
            <person name="Goolsby J.A."/>
            <person name="Tidwell J."/>
            <person name="Bellgard S.E."/>
            <person name="Bellgard M.I."/>
        </authorList>
    </citation>
    <scope>NUCLEOTIDE SEQUENCE</scope>
    <source>
        <tissue evidence="2">Shoot tissue taken approximately 20 cm above the soil surface</tissue>
    </source>
</reference>
<proteinExistence type="predicted"/>